<name>A0A8S3GJ77_9BILA</name>
<sequence>MTTSNVYWLNTGDNTTTTNNNNNNKSANFMRLTYAAHCRSNHSHSAERCPRASIARDEIANRESPQRMLNPNRHHNNDVINRLAKPKNAA</sequence>
<accession>A0A8S3GJ77</accession>
<feature type="non-terminal residue" evidence="2">
    <location>
        <position position="1"/>
    </location>
</feature>
<protein>
    <submittedName>
        <fullName evidence="2">Uncharacterized protein</fullName>
    </submittedName>
</protein>
<evidence type="ECO:0000313" key="3">
    <source>
        <dbReference type="Proteomes" id="UP000681967"/>
    </source>
</evidence>
<evidence type="ECO:0000256" key="1">
    <source>
        <dbReference type="SAM" id="MobiDB-lite"/>
    </source>
</evidence>
<evidence type="ECO:0000313" key="2">
    <source>
        <dbReference type="EMBL" id="CAF5162271.1"/>
    </source>
</evidence>
<reference evidence="2" key="1">
    <citation type="submission" date="2021-02" db="EMBL/GenBank/DDBJ databases">
        <authorList>
            <person name="Nowell W R."/>
        </authorList>
    </citation>
    <scope>NUCLEOTIDE SEQUENCE</scope>
</reference>
<organism evidence="2 3">
    <name type="scientific">Rotaria magnacalcarata</name>
    <dbReference type="NCBI Taxonomy" id="392030"/>
    <lineage>
        <taxon>Eukaryota</taxon>
        <taxon>Metazoa</taxon>
        <taxon>Spiralia</taxon>
        <taxon>Gnathifera</taxon>
        <taxon>Rotifera</taxon>
        <taxon>Eurotatoria</taxon>
        <taxon>Bdelloidea</taxon>
        <taxon>Philodinida</taxon>
        <taxon>Philodinidae</taxon>
        <taxon>Rotaria</taxon>
    </lineage>
</organism>
<proteinExistence type="predicted"/>
<gene>
    <name evidence="2" type="ORF">BYL167_LOCUS74950</name>
</gene>
<dbReference type="EMBL" id="CAJOBH010267674">
    <property type="protein sequence ID" value="CAF5162271.1"/>
    <property type="molecule type" value="Genomic_DNA"/>
</dbReference>
<dbReference type="Proteomes" id="UP000681967">
    <property type="component" value="Unassembled WGS sequence"/>
</dbReference>
<feature type="region of interest" description="Disordered" evidence="1">
    <location>
        <begin position="61"/>
        <end position="90"/>
    </location>
</feature>
<comment type="caution">
    <text evidence="2">The sequence shown here is derived from an EMBL/GenBank/DDBJ whole genome shotgun (WGS) entry which is preliminary data.</text>
</comment>
<dbReference type="AlphaFoldDB" id="A0A8S3GJ77"/>